<keyword evidence="2 7" id="KW-0812">Transmembrane</keyword>
<dbReference type="GO" id="GO:0012505">
    <property type="term" value="C:endomembrane system"/>
    <property type="evidence" value="ECO:0007669"/>
    <property type="project" value="UniProtKB-SubCell"/>
</dbReference>
<feature type="transmembrane region" description="Helical" evidence="7">
    <location>
        <begin position="72"/>
        <end position="89"/>
    </location>
</feature>
<keyword evidence="10" id="KW-1185">Reference proteome</keyword>
<evidence type="ECO:0000256" key="7">
    <source>
        <dbReference type="SAM" id="Phobius"/>
    </source>
</evidence>
<gene>
    <name evidence="9" type="ORF">OB69_11785</name>
</gene>
<evidence type="ECO:0000313" key="10">
    <source>
        <dbReference type="Proteomes" id="UP000036908"/>
    </source>
</evidence>
<comment type="caution">
    <text evidence="9">The sequence shown here is derived from an EMBL/GenBank/DDBJ whole genome shotgun (WGS) entry which is preliminary data.</text>
</comment>
<keyword evidence="3 7" id="KW-1133">Transmembrane helix</keyword>
<accession>A0A0L8AJ98</accession>
<dbReference type="GO" id="GO:0019842">
    <property type="term" value="F:vitamin binding"/>
    <property type="evidence" value="ECO:0007669"/>
    <property type="project" value="TreeGrafter"/>
</dbReference>
<dbReference type="PATRIC" id="fig|1566026.4.peg.647"/>
<dbReference type="RefSeq" id="WP_053223938.1">
    <property type="nucleotide sequence ID" value="NZ_JSVA01000012.1"/>
</dbReference>
<evidence type="ECO:0000256" key="5">
    <source>
        <dbReference type="ARBA" id="ARBA00023157"/>
    </source>
</evidence>
<feature type="domain" description="HTTM-like" evidence="8">
    <location>
        <begin position="13"/>
        <end position="272"/>
    </location>
</feature>
<dbReference type="PANTHER" id="PTHR12639:SF7">
    <property type="entry name" value="HTTM DOMAIN-CONTAINING PROTEIN"/>
    <property type="match status" value="1"/>
</dbReference>
<dbReference type="InterPro" id="IPR007782">
    <property type="entry name" value="VKG_COase"/>
</dbReference>
<feature type="transmembrane region" description="Helical" evidence="7">
    <location>
        <begin position="116"/>
        <end position="135"/>
    </location>
</feature>
<sequence>MLNFFSKIIQKQFDPVDNSPLVLFRMIFGFLIFAETFGAILTGWVRQALIEPEFTFTLIGLEWLQPLPGSGMYVYFGLMAICGLCVMVGYRYRLTLSIFTVLWTLVYWMQKSFYNNHYYLLILLCLFMLCVPAHAYASFDAKRWNSVVSTTCPRWCISIFIIQLWIVFTYAALNKLYPGWLEGHFIQVAMSSKRGYWLIGDLLQEQWLQKTVIIGGVVFDLLIVYFLLWKKTRVVAFIVSIGFHLFNAVVFQIGIFPFMMIGLTVFFFNPETIRKTFFPRKTLIALSNNEQTKLKAGRLALAVAFAIYFGFQIYLPLRHHLYKGDVFWTEEGHRLAWRMMLRVKYGSLSFDIKHPESNRTWQVNPKEFFTSKQVAAAASKPDMILQMTRWMKKHYAKEGITGIEVYANTSVSLNGSSRQVIIDPEVDLAKVKWQPFKHSEWILSPE</sequence>
<evidence type="ECO:0000259" key="8">
    <source>
        <dbReference type="SMART" id="SM00752"/>
    </source>
</evidence>
<evidence type="ECO:0000256" key="6">
    <source>
        <dbReference type="ARBA" id="ARBA00023239"/>
    </source>
</evidence>
<dbReference type="InterPro" id="IPR011020">
    <property type="entry name" value="HTTM-like"/>
</dbReference>
<protein>
    <submittedName>
        <fullName evidence="9">HTTM domain-containing protein</fullName>
    </submittedName>
</protein>
<keyword evidence="6" id="KW-0456">Lyase</keyword>
<evidence type="ECO:0000256" key="4">
    <source>
        <dbReference type="ARBA" id="ARBA00023136"/>
    </source>
</evidence>
<feature type="transmembrane region" description="Helical" evidence="7">
    <location>
        <begin position="235"/>
        <end position="268"/>
    </location>
</feature>
<dbReference type="Pfam" id="PF05090">
    <property type="entry name" value="HTTM"/>
    <property type="match status" value="1"/>
</dbReference>
<evidence type="ECO:0000313" key="9">
    <source>
        <dbReference type="EMBL" id="KOF02454.1"/>
    </source>
</evidence>
<dbReference type="PANTHER" id="PTHR12639">
    <property type="entry name" value="VITAMIN K-DEPENDENT GAMMA-CARBOXYLASE"/>
    <property type="match status" value="1"/>
</dbReference>
<keyword evidence="5" id="KW-1015">Disulfide bond</keyword>
<comment type="subcellular location">
    <subcellularLocation>
        <location evidence="1">Endomembrane system</location>
        <topology evidence="1">Multi-pass membrane protein</topology>
    </subcellularLocation>
</comment>
<keyword evidence="4 7" id="KW-0472">Membrane</keyword>
<dbReference type="GO" id="GO:0008488">
    <property type="term" value="F:gamma-glutamyl carboxylase activity"/>
    <property type="evidence" value="ECO:0007669"/>
    <property type="project" value="InterPro"/>
</dbReference>
<dbReference type="InterPro" id="IPR053935">
    <property type="entry name" value="VKGC_lumenal_dom"/>
</dbReference>
<feature type="transmembrane region" description="Helical" evidence="7">
    <location>
        <begin position="296"/>
        <end position="315"/>
    </location>
</feature>
<dbReference type="AlphaFoldDB" id="A0A0L8AJ98"/>
<feature type="transmembrane region" description="Helical" evidence="7">
    <location>
        <begin position="94"/>
        <end position="110"/>
    </location>
</feature>
<evidence type="ECO:0000256" key="3">
    <source>
        <dbReference type="ARBA" id="ARBA00022989"/>
    </source>
</evidence>
<feature type="transmembrane region" description="Helical" evidence="7">
    <location>
        <begin position="207"/>
        <end position="228"/>
    </location>
</feature>
<name>A0A0L8AJ98_9BACT</name>
<dbReference type="OrthoDB" id="341137at2"/>
<dbReference type="Proteomes" id="UP000036908">
    <property type="component" value="Unassembled WGS sequence"/>
</dbReference>
<dbReference type="SMART" id="SM00752">
    <property type="entry name" value="HTTM"/>
    <property type="match status" value="1"/>
</dbReference>
<proteinExistence type="predicted"/>
<dbReference type="InterPro" id="IPR053934">
    <property type="entry name" value="HTTM_dom"/>
</dbReference>
<evidence type="ECO:0000256" key="2">
    <source>
        <dbReference type="ARBA" id="ARBA00022692"/>
    </source>
</evidence>
<dbReference type="EMBL" id="JSVA01000012">
    <property type="protein sequence ID" value="KOF02454.1"/>
    <property type="molecule type" value="Genomic_DNA"/>
</dbReference>
<dbReference type="Pfam" id="PF22777">
    <property type="entry name" value="VKGC_lumenal_dom"/>
    <property type="match status" value="1"/>
</dbReference>
<feature type="transmembrane region" description="Helical" evidence="7">
    <location>
        <begin position="155"/>
        <end position="173"/>
    </location>
</feature>
<feature type="transmembrane region" description="Helical" evidence="7">
    <location>
        <begin position="21"/>
        <end position="45"/>
    </location>
</feature>
<organism evidence="9 10">
    <name type="scientific">Roseivirga seohaensis subsp. aquiponti</name>
    <dbReference type="NCBI Taxonomy" id="1566026"/>
    <lineage>
        <taxon>Bacteria</taxon>
        <taxon>Pseudomonadati</taxon>
        <taxon>Bacteroidota</taxon>
        <taxon>Cytophagia</taxon>
        <taxon>Cytophagales</taxon>
        <taxon>Roseivirgaceae</taxon>
        <taxon>Roseivirga</taxon>
    </lineage>
</organism>
<reference evidence="10" key="1">
    <citation type="submission" date="2014-11" db="EMBL/GenBank/DDBJ databases">
        <title>Genome sequencing of Roseivirga sp. D-25.</title>
        <authorList>
            <person name="Selvaratnam C."/>
            <person name="Thevarajoo S."/>
            <person name="Goh K.M."/>
            <person name="Eee R."/>
            <person name="Chan K.-G."/>
            <person name="Chong C.S."/>
        </authorList>
    </citation>
    <scope>NUCLEOTIDE SEQUENCE [LARGE SCALE GENOMIC DNA]</scope>
    <source>
        <strain evidence="10">D-25</strain>
    </source>
</reference>
<evidence type="ECO:0000256" key="1">
    <source>
        <dbReference type="ARBA" id="ARBA00004127"/>
    </source>
</evidence>